<comment type="caution">
    <text evidence="1">The sequence shown here is derived from an EMBL/GenBank/DDBJ whole genome shotgun (WGS) entry which is preliminary data.</text>
</comment>
<feature type="non-terminal residue" evidence="1">
    <location>
        <position position="1"/>
    </location>
</feature>
<gene>
    <name evidence="1" type="ORF">OXX778_LOCUS23598</name>
</gene>
<dbReference type="AlphaFoldDB" id="A0A814TH59"/>
<keyword evidence="2" id="KW-1185">Reference proteome</keyword>
<organism evidence="1 2">
    <name type="scientific">Brachionus calyciflorus</name>
    <dbReference type="NCBI Taxonomy" id="104777"/>
    <lineage>
        <taxon>Eukaryota</taxon>
        <taxon>Metazoa</taxon>
        <taxon>Spiralia</taxon>
        <taxon>Gnathifera</taxon>
        <taxon>Rotifera</taxon>
        <taxon>Eurotatoria</taxon>
        <taxon>Monogononta</taxon>
        <taxon>Pseudotrocha</taxon>
        <taxon>Ploima</taxon>
        <taxon>Brachionidae</taxon>
        <taxon>Brachionus</taxon>
    </lineage>
</organism>
<dbReference type="Proteomes" id="UP000663879">
    <property type="component" value="Unassembled WGS sequence"/>
</dbReference>
<protein>
    <submittedName>
        <fullName evidence="1">Uncharacterized protein</fullName>
    </submittedName>
</protein>
<dbReference type="EMBL" id="CAJNOC010014546">
    <property type="protein sequence ID" value="CAF1161340.1"/>
    <property type="molecule type" value="Genomic_DNA"/>
</dbReference>
<evidence type="ECO:0000313" key="1">
    <source>
        <dbReference type="EMBL" id="CAF1161340.1"/>
    </source>
</evidence>
<evidence type="ECO:0000313" key="2">
    <source>
        <dbReference type="Proteomes" id="UP000663879"/>
    </source>
</evidence>
<proteinExistence type="predicted"/>
<dbReference type="OrthoDB" id="5983470at2759"/>
<name>A0A814TH59_9BILA</name>
<reference evidence="1" key="1">
    <citation type="submission" date="2021-02" db="EMBL/GenBank/DDBJ databases">
        <authorList>
            <person name="Nowell W R."/>
        </authorList>
    </citation>
    <scope>NUCLEOTIDE SEQUENCE</scope>
    <source>
        <strain evidence="1">Ploen Becks lab</strain>
    </source>
</reference>
<sequence length="59" mass="6568">ENISFSDGVGPINNLASSLFKQVEVKLNGNSVEPTNNGYAYKAYISDWHNPRIDRKVLS</sequence>
<accession>A0A814TH59</accession>